<dbReference type="AlphaFoldDB" id="A0A518HRT0"/>
<evidence type="ECO:0000313" key="3">
    <source>
        <dbReference type="Proteomes" id="UP000319004"/>
    </source>
</evidence>
<dbReference type="EMBL" id="CP037423">
    <property type="protein sequence ID" value="QDV43555.1"/>
    <property type="molecule type" value="Genomic_DNA"/>
</dbReference>
<dbReference type="PANTHER" id="PTHR43317">
    <property type="entry name" value="THERMOSPERMINE SYNTHASE ACAULIS5"/>
    <property type="match status" value="1"/>
</dbReference>
<accession>A0A518HRT0</accession>
<gene>
    <name evidence="2" type="ORF">Enr13x_34120</name>
</gene>
<dbReference type="Proteomes" id="UP000319004">
    <property type="component" value="Chromosome"/>
</dbReference>
<dbReference type="OrthoDB" id="9793351at2"/>
<name>A0A518HRT0_9BACT</name>
<dbReference type="PANTHER" id="PTHR43317:SF3">
    <property type="entry name" value="BLR2883 PROTEIN"/>
    <property type="match status" value="1"/>
</dbReference>
<protein>
    <submittedName>
        <fullName evidence="2">Spermidine synthase</fullName>
    </submittedName>
</protein>
<sequence>MIDLKILAYEETPLGPLCLRRRKTLSEPRQWVTEVTLNHEFLMSSLHTDSERALATIPLEQATGSGLRVLVGGLGLGYTAHAALAFERVEHVEVIEYLPQVIGWLRDEMTPLAEELNDSNRLNVSQGDIFEFLLAEPTQRRFDVILIDVDHSPEDQLAKKHDSFYQVDGLRRAAAHLTEQGSFALWSYDRHTPLWDAMQQVFASSTAHPITYYNQHVHESFTDWLYVGTMTLKND</sequence>
<dbReference type="GO" id="GO:0006596">
    <property type="term" value="P:polyamine biosynthetic process"/>
    <property type="evidence" value="ECO:0007669"/>
    <property type="project" value="UniProtKB-KW"/>
</dbReference>
<dbReference type="SUPFAM" id="SSF53335">
    <property type="entry name" value="S-adenosyl-L-methionine-dependent methyltransferases"/>
    <property type="match status" value="1"/>
</dbReference>
<keyword evidence="1" id="KW-0620">Polyamine biosynthesis</keyword>
<evidence type="ECO:0000256" key="1">
    <source>
        <dbReference type="ARBA" id="ARBA00023115"/>
    </source>
</evidence>
<dbReference type="Gene3D" id="3.40.50.150">
    <property type="entry name" value="Vaccinia Virus protein VP39"/>
    <property type="match status" value="1"/>
</dbReference>
<dbReference type="KEGG" id="snep:Enr13x_34120"/>
<dbReference type="InterPro" id="IPR029063">
    <property type="entry name" value="SAM-dependent_MTases_sf"/>
</dbReference>
<organism evidence="2 3">
    <name type="scientific">Stieleria neptunia</name>
    <dbReference type="NCBI Taxonomy" id="2527979"/>
    <lineage>
        <taxon>Bacteria</taxon>
        <taxon>Pseudomonadati</taxon>
        <taxon>Planctomycetota</taxon>
        <taxon>Planctomycetia</taxon>
        <taxon>Pirellulales</taxon>
        <taxon>Pirellulaceae</taxon>
        <taxon>Stieleria</taxon>
    </lineage>
</organism>
<dbReference type="Pfam" id="PF01564">
    <property type="entry name" value="Spermine_synth"/>
    <property type="match status" value="1"/>
</dbReference>
<reference evidence="2 3" key="1">
    <citation type="submission" date="2019-03" db="EMBL/GenBank/DDBJ databases">
        <title>Deep-cultivation of Planctomycetes and their phenomic and genomic characterization uncovers novel biology.</title>
        <authorList>
            <person name="Wiegand S."/>
            <person name="Jogler M."/>
            <person name="Boedeker C."/>
            <person name="Pinto D."/>
            <person name="Vollmers J."/>
            <person name="Rivas-Marin E."/>
            <person name="Kohn T."/>
            <person name="Peeters S.H."/>
            <person name="Heuer A."/>
            <person name="Rast P."/>
            <person name="Oberbeckmann S."/>
            <person name="Bunk B."/>
            <person name="Jeske O."/>
            <person name="Meyerdierks A."/>
            <person name="Storesund J.E."/>
            <person name="Kallscheuer N."/>
            <person name="Luecker S."/>
            <person name="Lage O.M."/>
            <person name="Pohl T."/>
            <person name="Merkel B.J."/>
            <person name="Hornburger P."/>
            <person name="Mueller R.-W."/>
            <person name="Bruemmer F."/>
            <person name="Labrenz M."/>
            <person name="Spormann A.M."/>
            <person name="Op den Camp H."/>
            <person name="Overmann J."/>
            <person name="Amann R."/>
            <person name="Jetten M.S.M."/>
            <person name="Mascher T."/>
            <person name="Medema M.H."/>
            <person name="Devos D.P."/>
            <person name="Kaster A.-K."/>
            <person name="Ovreas L."/>
            <person name="Rohde M."/>
            <person name="Galperin M.Y."/>
            <person name="Jogler C."/>
        </authorList>
    </citation>
    <scope>NUCLEOTIDE SEQUENCE [LARGE SCALE GENOMIC DNA]</scope>
    <source>
        <strain evidence="2 3">Enr13</strain>
    </source>
</reference>
<proteinExistence type="predicted"/>
<evidence type="ECO:0000313" key="2">
    <source>
        <dbReference type="EMBL" id="QDV43555.1"/>
    </source>
</evidence>
<keyword evidence="3" id="KW-1185">Reference proteome</keyword>